<comment type="caution">
    <text evidence="1">The sequence shown here is derived from an EMBL/GenBank/DDBJ whole genome shotgun (WGS) entry which is preliminary data.</text>
</comment>
<reference evidence="1 2" key="2">
    <citation type="journal article" date="2022" name="Mol. Ecol. Resour.">
        <title>The genomes of chicory, endive, great burdock and yacon provide insights into Asteraceae paleo-polyploidization history and plant inulin production.</title>
        <authorList>
            <person name="Fan W."/>
            <person name="Wang S."/>
            <person name="Wang H."/>
            <person name="Wang A."/>
            <person name="Jiang F."/>
            <person name="Liu H."/>
            <person name="Zhao H."/>
            <person name="Xu D."/>
            <person name="Zhang Y."/>
        </authorList>
    </citation>
    <scope>NUCLEOTIDE SEQUENCE [LARGE SCALE GENOMIC DNA]</scope>
    <source>
        <strain evidence="2">cv. Yunnan</strain>
        <tissue evidence="1">Leaves</tissue>
    </source>
</reference>
<name>A0ACB9DB78_9ASTR</name>
<organism evidence="1 2">
    <name type="scientific">Smallanthus sonchifolius</name>
    <dbReference type="NCBI Taxonomy" id="185202"/>
    <lineage>
        <taxon>Eukaryota</taxon>
        <taxon>Viridiplantae</taxon>
        <taxon>Streptophyta</taxon>
        <taxon>Embryophyta</taxon>
        <taxon>Tracheophyta</taxon>
        <taxon>Spermatophyta</taxon>
        <taxon>Magnoliopsida</taxon>
        <taxon>eudicotyledons</taxon>
        <taxon>Gunneridae</taxon>
        <taxon>Pentapetalae</taxon>
        <taxon>asterids</taxon>
        <taxon>campanulids</taxon>
        <taxon>Asterales</taxon>
        <taxon>Asteraceae</taxon>
        <taxon>Asteroideae</taxon>
        <taxon>Heliantheae alliance</taxon>
        <taxon>Millerieae</taxon>
        <taxon>Smallanthus</taxon>
    </lineage>
</organism>
<sequence>MACDFGRLLFVRIFIVLLHFRTLVVSSKPRVPCYFVFGDSWVDNGNNNKLKTKCKVNYPPYGIDFPEGSTGRFINGRNSADIIGQLLGFNKFIPSYATASKKDIKKGVNYGSGCAGIRKESGRHLGDLISMDMQLRHHKSIISRLSRLKKNRPTLKKCVYIINIGSNDYINNFFLHGVYNTSNRYTKAQYTKVLIQQYSKHLRTLYRLGGRKIVVFGLADMGCSPALIYKFGTNGKPCVESINEAARLFNDRLMSLVVELNKKNSDARFTFINLASILSPLGDVPLPSTPCCRVRDDWQCIPSSVPCPIRDMSIFFDGFHPTEICNILLAKRSYTASSPVDAYPYDISYLAQL</sequence>
<evidence type="ECO:0000313" key="1">
    <source>
        <dbReference type="EMBL" id="KAI3743735.1"/>
    </source>
</evidence>
<proteinExistence type="predicted"/>
<dbReference type="Proteomes" id="UP001056120">
    <property type="component" value="Linkage Group LG19"/>
</dbReference>
<evidence type="ECO:0000313" key="2">
    <source>
        <dbReference type="Proteomes" id="UP001056120"/>
    </source>
</evidence>
<gene>
    <name evidence="1" type="ORF">L1987_56800</name>
</gene>
<accession>A0ACB9DB78</accession>
<reference evidence="2" key="1">
    <citation type="journal article" date="2022" name="Mol. Ecol. Resour.">
        <title>The genomes of chicory, endive, great burdock and yacon provide insights into Asteraceae palaeo-polyploidization history and plant inulin production.</title>
        <authorList>
            <person name="Fan W."/>
            <person name="Wang S."/>
            <person name="Wang H."/>
            <person name="Wang A."/>
            <person name="Jiang F."/>
            <person name="Liu H."/>
            <person name="Zhao H."/>
            <person name="Xu D."/>
            <person name="Zhang Y."/>
        </authorList>
    </citation>
    <scope>NUCLEOTIDE SEQUENCE [LARGE SCALE GENOMIC DNA]</scope>
    <source>
        <strain evidence="2">cv. Yunnan</strain>
    </source>
</reference>
<keyword evidence="2" id="KW-1185">Reference proteome</keyword>
<protein>
    <submittedName>
        <fullName evidence="1">Uncharacterized protein</fullName>
    </submittedName>
</protein>
<dbReference type="EMBL" id="CM042036">
    <property type="protein sequence ID" value="KAI3743735.1"/>
    <property type="molecule type" value="Genomic_DNA"/>
</dbReference>